<reference evidence="2" key="1">
    <citation type="submission" date="2016-08" db="EMBL/GenBank/DDBJ databases">
        <authorList>
            <person name="Varghese N."/>
            <person name="Submissions Spin"/>
        </authorList>
    </citation>
    <scope>NUCLEOTIDE SEQUENCE [LARGE SCALE GENOMIC DNA]</scope>
    <source>
        <strain evidence="2">R-53094</strain>
    </source>
</reference>
<proteinExistence type="predicted"/>
<accession>A0A1C4A1N6</accession>
<organism evidence="1 2">
    <name type="scientific">Weissella bombi</name>
    <dbReference type="NCBI Taxonomy" id="1505725"/>
    <lineage>
        <taxon>Bacteria</taxon>
        <taxon>Bacillati</taxon>
        <taxon>Bacillota</taxon>
        <taxon>Bacilli</taxon>
        <taxon>Lactobacillales</taxon>
        <taxon>Lactobacillaceae</taxon>
        <taxon>Weissella</taxon>
    </lineage>
</organism>
<protein>
    <submittedName>
        <fullName evidence="1">Uncharacterized protein</fullName>
    </submittedName>
</protein>
<gene>
    <name evidence="1" type="ORF">GA0061074_103121</name>
</gene>
<dbReference type="Proteomes" id="UP000199268">
    <property type="component" value="Unassembled WGS sequence"/>
</dbReference>
<sequence length="84" mass="9607">MTTLYTAPSETTTYALLVDDQRALVSQVYDLQTPVSSKDTHTTVTDMMALHTKQTQLLANDNYWLWPINPTINSFPTETNYHKL</sequence>
<evidence type="ECO:0000313" key="1">
    <source>
        <dbReference type="EMBL" id="SCB88452.1"/>
    </source>
</evidence>
<dbReference type="AlphaFoldDB" id="A0A1C4A1N6"/>
<evidence type="ECO:0000313" key="2">
    <source>
        <dbReference type="Proteomes" id="UP000199268"/>
    </source>
</evidence>
<name>A0A1C4A1N6_9LACO</name>
<dbReference type="OrthoDB" id="2147256at2"/>
<dbReference type="EMBL" id="FMAO01000003">
    <property type="protein sequence ID" value="SCB88452.1"/>
    <property type="molecule type" value="Genomic_DNA"/>
</dbReference>
<dbReference type="STRING" id="1505725.GA0061074_103121"/>
<keyword evidence="2" id="KW-1185">Reference proteome</keyword>
<dbReference type="RefSeq" id="WP_092461994.1">
    <property type="nucleotide sequence ID" value="NZ_BJEE01000004.1"/>
</dbReference>